<dbReference type="InterPro" id="IPR036097">
    <property type="entry name" value="HisK_dim/P_sf"/>
</dbReference>
<dbReference type="GO" id="GO:0000155">
    <property type="term" value="F:phosphorelay sensor kinase activity"/>
    <property type="evidence" value="ECO:0007669"/>
    <property type="project" value="InterPro"/>
</dbReference>
<dbReference type="NCBIfam" id="TIGR00229">
    <property type="entry name" value="sensory_box"/>
    <property type="match status" value="1"/>
</dbReference>
<dbReference type="EC" id="2.7.13.3" evidence="2"/>
<dbReference type="SMART" id="SM00091">
    <property type="entry name" value="PAS"/>
    <property type="match status" value="1"/>
</dbReference>
<dbReference type="InterPro" id="IPR003661">
    <property type="entry name" value="HisK_dim/P_dom"/>
</dbReference>
<dbReference type="PROSITE" id="PS50109">
    <property type="entry name" value="HIS_KIN"/>
    <property type="match status" value="1"/>
</dbReference>
<evidence type="ECO:0000313" key="9">
    <source>
        <dbReference type="Proteomes" id="UP000271925"/>
    </source>
</evidence>
<dbReference type="CDD" id="cd00130">
    <property type="entry name" value="PAS"/>
    <property type="match status" value="1"/>
</dbReference>
<evidence type="ECO:0000256" key="4">
    <source>
        <dbReference type="ARBA" id="ARBA00022679"/>
    </source>
</evidence>
<dbReference type="InterPro" id="IPR005467">
    <property type="entry name" value="His_kinase_dom"/>
</dbReference>
<dbReference type="Proteomes" id="UP000271925">
    <property type="component" value="Unassembled WGS sequence"/>
</dbReference>
<evidence type="ECO:0000313" key="8">
    <source>
        <dbReference type="EMBL" id="RRB00826.1"/>
    </source>
</evidence>
<dbReference type="Gene3D" id="1.10.287.130">
    <property type="match status" value="1"/>
</dbReference>
<dbReference type="PANTHER" id="PTHR43304:SF1">
    <property type="entry name" value="PAC DOMAIN-CONTAINING PROTEIN"/>
    <property type="match status" value="1"/>
</dbReference>
<dbReference type="SMART" id="SM00388">
    <property type="entry name" value="HisKA"/>
    <property type="match status" value="1"/>
</dbReference>
<dbReference type="SUPFAM" id="SSF55785">
    <property type="entry name" value="PYP-like sensor domain (PAS domain)"/>
    <property type="match status" value="1"/>
</dbReference>
<gene>
    <name evidence="8" type="ORF">EHT25_21775</name>
</gene>
<dbReference type="InterPro" id="IPR036890">
    <property type="entry name" value="HATPase_C_sf"/>
</dbReference>
<keyword evidence="9" id="KW-1185">Reference proteome</keyword>
<evidence type="ECO:0000256" key="2">
    <source>
        <dbReference type="ARBA" id="ARBA00012438"/>
    </source>
</evidence>
<organism evidence="8 9">
    <name type="scientific">Larkinella rosea</name>
    <dbReference type="NCBI Taxonomy" id="2025312"/>
    <lineage>
        <taxon>Bacteria</taxon>
        <taxon>Pseudomonadati</taxon>
        <taxon>Bacteroidota</taxon>
        <taxon>Cytophagia</taxon>
        <taxon>Cytophagales</taxon>
        <taxon>Spirosomataceae</taxon>
        <taxon>Larkinella</taxon>
    </lineage>
</organism>
<evidence type="ECO:0000256" key="3">
    <source>
        <dbReference type="ARBA" id="ARBA00022553"/>
    </source>
</evidence>
<name>A0A3P1BIU9_9BACT</name>
<dbReference type="PANTHER" id="PTHR43304">
    <property type="entry name" value="PHYTOCHROME-LIKE PROTEIN CPH1"/>
    <property type="match status" value="1"/>
</dbReference>
<feature type="domain" description="Histidine kinase" evidence="6">
    <location>
        <begin position="200"/>
        <end position="422"/>
    </location>
</feature>
<comment type="caution">
    <text evidence="8">The sequence shown here is derived from an EMBL/GenBank/DDBJ whole genome shotgun (WGS) entry which is preliminary data.</text>
</comment>
<dbReference type="Pfam" id="PF00512">
    <property type="entry name" value="HisKA"/>
    <property type="match status" value="1"/>
</dbReference>
<evidence type="ECO:0000256" key="5">
    <source>
        <dbReference type="ARBA" id="ARBA00022777"/>
    </source>
</evidence>
<protein>
    <recommendedName>
        <fullName evidence="2">histidine kinase</fullName>
        <ecNumber evidence="2">2.7.13.3</ecNumber>
    </recommendedName>
</protein>
<dbReference type="SUPFAM" id="SSF55874">
    <property type="entry name" value="ATPase domain of HSP90 chaperone/DNA topoisomerase II/histidine kinase"/>
    <property type="match status" value="1"/>
</dbReference>
<dbReference type="InterPro" id="IPR003594">
    <property type="entry name" value="HATPase_dom"/>
</dbReference>
<evidence type="ECO:0000259" key="7">
    <source>
        <dbReference type="PROSITE" id="PS50112"/>
    </source>
</evidence>
<evidence type="ECO:0000256" key="1">
    <source>
        <dbReference type="ARBA" id="ARBA00000085"/>
    </source>
</evidence>
<dbReference type="SMART" id="SM00387">
    <property type="entry name" value="HATPase_c"/>
    <property type="match status" value="1"/>
</dbReference>
<sequence length="426" mass="47817">MNTPKTYDQLVEENEALLIQLDEATETIHAIRTGQVDALVVEGKDGHELYSLKTADQTYRVFIETMNEGAVTLNEEGLILYCNSTFASMVGLPLSKVIALSFETFIPPDCKEQYEQLFEHGWTEDTKVETSILSSNGLVPCQLSVTALELDGGVAMSVIITDLTSQKETQKLLKSNNERLEEMNIALEVSNHDLQQFASVASHDLQEPLRKIQMFSEILKDRHLGELPADSVKYLEKIIDSSNRMRTMIIDILSYSRLSTQNDSYEIMDLTDIVHEVLKDFELRIQEQKARVVVGRLPELEVNPGQIRQVFQNLISNALKFSRSDQPPVIEIKSLPSANVDDPADIPFASISISDNGIGFDEQYVEKIFSLFQRLNTKDIYEGSGIGLAVTKRIIDKHNGRIKAHSREGVGSTFIISLPLRQNNPS</sequence>
<keyword evidence="4" id="KW-0808">Transferase</keyword>
<dbReference type="Pfam" id="PF13426">
    <property type="entry name" value="PAS_9"/>
    <property type="match status" value="1"/>
</dbReference>
<dbReference type="SUPFAM" id="SSF47384">
    <property type="entry name" value="Homodimeric domain of signal transducing histidine kinase"/>
    <property type="match status" value="1"/>
</dbReference>
<dbReference type="InterPro" id="IPR004358">
    <property type="entry name" value="Sig_transdc_His_kin-like_C"/>
</dbReference>
<dbReference type="InterPro" id="IPR052162">
    <property type="entry name" value="Sensor_kinase/Photoreceptor"/>
</dbReference>
<dbReference type="FunFam" id="3.30.565.10:FF:000006">
    <property type="entry name" value="Sensor histidine kinase WalK"/>
    <property type="match status" value="1"/>
</dbReference>
<dbReference type="Gene3D" id="3.30.565.10">
    <property type="entry name" value="Histidine kinase-like ATPase, C-terminal domain"/>
    <property type="match status" value="1"/>
</dbReference>
<reference evidence="8 9" key="1">
    <citation type="submission" date="2018-11" db="EMBL/GenBank/DDBJ databases">
        <authorList>
            <person name="Zhou Z."/>
            <person name="Wang G."/>
        </authorList>
    </citation>
    <scope>NUCLEOTIDE SEQUENCE [LARGE SCALE GENOMIC DNA]</scope>
    <source>
        <strain evidence="8 9">KCTC52004</strain>
    </source>
</reference>
<dbReference type="InterPro" id="IPR000014">
    <property type="entry name" value="PAS"/>
</dbReference>
<dbReference type="OrthoDB" id="9766459at2"/>
<keyword evidence="5" id="KW-0418">Kinase</keyword>
<accession>A0A3P1BIU9</accession>
<proteinExistence type="predicted"/>
<dbReference type="EMBL" id="RQJO01000010">
    <property type="protein sequence ID" value="RRB00826.1"/>
    <property type="molecule type" value="Genomic_DNA"/>
</dbReference>
<dbReference type="CDD" id="cd00082">
    <property type="entry name" value="HisKA"/>
    <property type="match status" value="1"/>
</dbReference>
<feature type="domain" description="PAS" evidence="7">
    <location>
        <begin position="55"/>
        <end position="125"/>
    </location>
</feature>
<dbReference type="InterPro" id="IPR035965">
    <property type="entry name" value="PAS-like_dom_sf"/>
</dbReference>
<dbReference type="PROSITE" id="PS50112">
    <property type="entry name" value="PAS"/>
    <property type="match status" value="1"/>
</dbReference>
<dbReference type="Gene3D" id="3.30.450.20">
    <property type="entry name" value="PAS domain"/>
    <property type="match status" value="1"/>
</dbReference>
<evidence type="ECO:0000259" key="6">
    <source>
        <dbReference type="PROSITE" id="PS50109"/>
    </source>
</evidence>
<dbReference type="RefSeq" id="WP_124877291.1">
    <property type="nucleotide sequence ID" value="NZ_RQJO01000010.1"/>
</dbReference>
<dbReference type="Pfam" id="PF02518">
    <property type="entry name" value="HATPase_c"/>
    <property type="match status" value="1"/>
</dbReference>
<dbReference type="AlphaFoldDB" id="A0A3P1BIU9"/>
<comment type="catalytic activity">
    <reaction evidence="1">
        <text>ATP + protein L-histidine = ADP + protein N-phospho-L-histidine.</text>
        <dbReference type="EC" id="2.7.13.3"/>
    </reaction>
</comment>
<dbReference type="PRINTS" id="PR00344">
    <property type="entry name" value="BCTRLSENSOR"/>
</dbReference>
<keyword evidence="3" id="KW-0597">Phosphoprotein</keyword>